<dbReference type="Pfam" id="PF13365">
    <property type="entry name" value="Trypsin_2"/>
    <property type="match status" value="1"/>
</dbReference>
<dbReference type="Proteomes" id="UP000644693">
    <property type="component" value="Unassembled WGS sequence"/>
</dbReference>
<dbReference type="InterPro" id="IPR043504">
    <property type="entry name" value="Peptidase_S1_PA_chymotrypsin"/>
</dbReference>
<dbReference type="SUPFAM" id="SSF50494">
    <property type="entry name" value="Trypsin-like serine proteases"/>
    <property type="match status" value="1"/>
</dbReference>
<comment type="caution">
    <text evidence="2">The sequence shown here is derived from an EMBL/GenBank/DDBJ whole genome shotgun (WGS) entry which is preliminary data.</text>
</comment>
<sequence>MFICAALAQPASADPRLRWDEQAPAFLSAVGKLTVPGIRIESGYSRHVREDCSGTLLASRDNRPPRHVLTAWHCIEHYKDLSKNIIFTLPDGRQRKARPVEDGGGMRADWALLTLDSPLPLSWAADVHSRGGVSRQSELPQWRLTMAGFSGDAGLGADGEALTYHSHCGVIEVTDDHVNTNCLAYKGASGGAVFSVDEAGEATLRGVISAGDGQAMSAYMPLSRIRGRLRSLMSF</sequence>
<dbReference type="Gene3D" id="2.40.10.10">
    <property type="entry name" value="Trypsin-like serine proteases"/>
    <property type="match status" value="2"/>
</dbReference>
<organism evidence="2 3">
    <name type="scientific">Parahalioglobus pacificus</name>
    <dbReference type="NCBI Taxonomy" id="930806"/>
    <lineage>
        <taxon>Bacteria</taxon>
        <taxon>Pseudomonadati</taxon>
        <taxon>Pseudomonadota</taxon>
        <taxon>Gammaproteobacteria</taxon>
        <taxon>Cellvibrionales</taxon>
        <taxon>Halieaceae</taxon>
        <taxon>Parahalioglobus</taxon>
    </lineage>
</organism>
<dbReference type="AlphaFoldDB" id="A0A919CID0"/>
<evidence type="ECO:0000313" key="3">
    <source>
        <dbReference type="Proteomes" id="UP000644693"/>
    </source>
</evidence>
<evidence type="ECO:0000313" key="2">
    <source>
        <dbReference type="EMBL" id="GHD28173.1"/>
    </source>
</evidence>
<reference evidence="2" key="1">
    <citation type="journal article" date="2014" name="Int. J. Syst. Evol. Microbiol.">
        <title>Complete genome sequence of Corynebacterium casei LMG S-19264T (=DSM 44701T), isolated from a smear-ripened cheese.</title>
        <authorList>
            <consortium name="US DOE Joint Genome Institute (JGI-PGF)"/>
            <person name="Walter F."/>
            <person name="Albersmeier A."/>
            <person name="Kalinowski J."/>
            <person name="Ruckert C."/>
        </authorList>
    </citation>
    <scope>NUCLEOTIDE SEQUENCE</scope>
    <source>
        <strain evidence="2">KCTC 23430</strain>
    </source>
</reference>
<proteinExistence type="predicted"/>
<keyword evidence="1" id="KW-0732">Signal</keyword>
<dbReference type="InterPro" id="IPR009003">
    <property type="entry name" value="Peptidase_S1_PA"/>
</dbReference>
<gene>
    <name evidence="2" type="ORF">GCM10007053_07290</name>
</gene>
<dbReference type="EMBL" id="BMYM01000001">
    <property type="protein sequence ID" value="GHD28173.1"/>
    <property type="molecule type" value="Genomic_DNA"/>
</dbReference>
<dbReference type="InterPro" id="IPR050966">
    <property type="entry name" value="Glutamyl_endopeptidase"/>
</dbReference>
<dbReference type="PANTHER" id="PTHR15462">
    <property type="entry name" value="SERINE PROTEASE"/>
    <property type="match status" value="1"/>
</dbReference>
<evidence type="ECO:0000256" key="1">
    <source>
        <dbReference type="ARBA" id="ARBA00022729"/>
    </source>
</evidence>
<dbReference type="PANTHER" id="PTHR15462:SF8">
    <property type="entry name" value="SERINE PROTEASE"/>
    <property type="match status" value="1"/>
</dbReference>
<name>A0A919CID0_9GAMM</name>
<accession>A0A919CID0</accession>
<keyword evidence="3" id="KW-1185">Reference proteome</keyword>
<protein>
    <submittedName>
        <fullName evidence="2">Uncharacterized protein</fullName>
    </submittedName>
</protein>
<reference evidence="2" key="2">
    <citation type="submission" date="2020-09" db="EMBL/GenBank/DDBJ databases">
        <authorList>
            <person name="Sun Q."/>
            <person name="Kim S."/>
        </authorList>
    </citation>
    <scope>NUCLEOTIDE SEQUENCE</scope>
    <source>
        <strain evidence="2">KCTC 23430</strain>
    </source>
</reference>